<accession>A0A1F5NVV6</accession>
<dbReference type="AlphaFoldDB" id="A0A1F5NVV6"/>
<feature type="transmembrane region" description="Helical" evidence="6">
    <location>
        <begin position="274"/>
        <end position="296"/>
    </location>
</feature>
<dbReference type="InterPro" id="IPR025405">
    <property type="entry name" value="DUF4131"/>
</dbReference>
<dbReference type="InterPro" id="IPR004477">
    <property type="entry name" value="ComEC_N"/>
</dbReference>
<evidence type="ECO:0008006" key="11">
    <source>
        <dbReference type="Google" id="ProtNLM"/>
    </source>
</evidence>
<gene>
    <name evidence="9" type="ORF">A2720_02240</name>
</gene>
<dbReference type="PANTHER" id="PTHR30619:SF7">
    <property type="entry name" value="BETA-LACTAMASE DOMAIN PROTEIN"/>
    <property type="match status" value="1"/>
</dbReference>
<feature type="transmembrane region" description="Helical" evidence="6">
    <location>
        <begin position="43"/>
        <end position="59"/>
    </location>
</feature>
<comment type="caution">
    <text evidence="9">The sequence shown here is derived from an EMBL/GenBank/DDBJ whole genome shotgun (WGS) entry which is preliminary data.</text>
</comment>
<feature type="transmembrane region" description="Helical" evidence="6">
    <location>
        <begin position="326"/>
        <end position="342"/>
    </location>
</feature>
<evidence type="ECO:0000256" key="6">
    <source>
        <dbReference type="SAM" id="Phobius"/>
    </source>
</evidence>
<reference evidence="9 10" key="1">
    <citation type="journal article" date="2016" name="Nat. Commun.">
        <title>Thousands of microbial genomes shed light on interconnected biogeochemical processes in an aquifer system.</title>
        <authorList>
            <person name="Anantharaman K."/>
            <person name="Brown C.T."/>
            <person name="Hug L.A."/>
            <person name="Sharon I."/>
            <person name="Castelle C.J."/>
            <person name="Probst A.J."/>
            <person name="Thomas B.C."/>
            <person name="Singh A."/>
            <person name="Wilkins M.J."/>
            <person name="Karaoz U."/>
            <person name="Brodie E.L."/>
            <person name="Williams K.H."/>
            <person name="Hubbard S.S."/>
            <person name="Banfield J.F."/>
        </authorList>
    </citation>
    <scope>NUCLEOTIDE SEQUENCE [LARGE SCALE GENOMIC DNA]</scope>
</reference>
<feature type="transmembrane region" description="Helical" evidence="6">
    <location>
        <begin position="88"/>
        <end position="107"/>
    </location>
</feature>
<dbReference type="PANTHER" id="PTHR30619">
    <property type="entry name" value="DNA INTERNALIZATION/COMPETENCE PROTEIN COMEC/REC2"/>
    <property type="match status" value="1"/>
</dbReference>
<evidence type="ECO:0000256" key="4">
    <source>
        <dbReference type="ARBA" id="ARBA00022989"/>
    </source>
</evidence>
<feature type="transmembrane region" description="Helical" evidence="6">
    <location>
        <begin position="397"/>
        <end position="420"/>
    </location>
</feature>
<feature type="transmembrane region" description="Helical" evidence="6">
    <location>
        <begin position="303"/>
        <end position="320"/>
    </location>
</feature>
<feature type="transmembrane region" description="Helical" evidence="6">
    <location>
        <begin position="363"/>
        <end position="385"/>
    </location>
</feature>
<dbReference type="GO" id="GO:0005886">
    <property type="term" value="C:plasma membrane"/>
    <property type="evidence" value="ECO:0007669"/>
    <property type="project" value="UniProtKB-SubCell"/>
</dbReference>
<dbReference type="STRING" id="1817825.A2720_02240"/>
<dbReference type="NCBIfam" id="TIGR00360">
    <property type="entry name" value="ComEC_N-term"/>
    <property type="match status" value="1"/>
</dbReference>
<dbReference type="EMBL" id="MFEL01000006">
    <property type="protein sequence ID" value="OGE81713.1"/>
    <property type="molecule type" value="Genomic_DNA"/>
</dbReference>
<proteinExistence type="predicted"/>
<keyword evidence="3 6" id="KW-0812">Transmembrane</keyword>
<organism evidence="9 10">
    <name type="scientific">Candidatus Doudnabacteria bacterium RIFCSPHIGHO2_01_FULL_46_24</name>
    <dbReference type="NCBI Taxonomy" id="1817825"/>
    <lineage>
        <taxon>Bacteria</taxon>
        <taxon>Candidatus Doudnaibacteriota</taxon>
    </lineage>
</organism>
<feature type="transmembrane region" description="Helical" evidence="6">
    <location>
        <begin position="493"/>
        <end position="510"/>
    </location>
</feature>
<keyword evidence="5 6" id="KW-0472">Membrane</keyword>
<feature type="transmembrane region" description="Helical" evidence="6">
    <location>
        <begin position="65"/>
        <end position="81"/>
    </location>
</feature>
<evidence type="ECO:0000259" key="7">
    <source>
        <dbReference type="Pfam" id="PF03772"/>
    </source>
</evidence>
<feature type="domain" description="DUF4131" evidence="8">
    <location>
        <begin position="65"/>
        <end position="211"/>
    </location>
</feature>
<dbReference type="Pfam" id="PF03772">
    <property type="entry name" value="Competence"/>
    <property type="match status" value="1"/>
</dbReference>
<evidence type="ECO:0000256" key="2">
    <source>
        <dbReference type="ARBA" id="ARBA00022475"/>
    </source>
</evidence>
<dbReference type="Pfam" id="PF13567">
    <property type="entry name" value="DUF4131"/>
    <property type="match status" value="1"/>
</dbReference>
<dbReference type="InterPro" id="IPR052159">
    <property type="entry name" value="Competence_DNA_uptake"/>
</dbReference>
<evidence type="ECO:0000256" key="5">
    <source>
        <dbReference type="ARBA" id="ARBA00023136"/>
    </source>
</evidence>
<keyword evidence="2" id="KW-1003">Cell membrane</keyword>
<feature type="transmembrane region" description="Helical" evidence="6">
    <location>
        <begin position="432"/>
        <end position="458"/>
    </location>
</feature>
<protein>
    <recommendedName>
        <fullName evidence="11">ComEC/Rec2-related protein domain-containing protein</fullName>
    </recommendedName>
</protein>
<evidence type="ECO:0000256" key="3">
    <source>
        <dbReference type="ARBA" id="ARBA00022692"/>
    </source>
</evidence>
<dbReference type="Proteomes" id="UP000178892">
    <property type="component" value="Unassembled WGS sequence"/>
</dbReference>
<feature type="domain" description="ComEC/Rec2-related protein" evidence="7">
    <location>
        <begin position="250"/>
        <end position="512"/>
    </location>
</feature>
<evidence type="ECO:0000259" key="8">
    <source>
        <dbReference type="Pfam" id="PF13567"/>
    </source>
</evidence>
<sequence length="530" mass="59413">MRLTNNDLARSPLNSQSSQRGWEQDISSLGSSKKNFHLSKSKIFLIFCLSFIAGVWLGKYVNLEIMAIAAIFFVAAVTVWWQSRPVKIIGFGGLILILGMARIYFSLDENHLSQYYSQSLEVSGTIVEEPDMRSDKAYLTVGKLQVGGQTVESKLLVTVARFPEYQYGDRIKFIKKIEEPRDAEVKGEFSYKNYLAKSGIEAVVYYPQIEIIESRQGSPIKAGLLVFKQKFVREISEILPEPHNSFLAGLLVGLRRGIPEDLLKNFNITGTTHIIALSGFNITIIATFIDGLLLYWFKRRISFALSVVAIGLFVVMAGAGASVVRAAIMGILGMLALNIGRLKAINNAMAFTGAAMIALNPKILHFDVGFQLSFLALMGLVFLSPRIEPGFKWLWKYLRQFAVATLAAQIAVLPLLLLNFDRLSLIAPLTNVLVLPVIPLAMLFGFLAGLAALIWPILAYPFAYTAWAMLEYVIRIAEWTAQIPLASVNYENFGVWMLVSYYILLLGWLNRLQMFNWIRQHFLARNSPLF</sequence>
<evidence type="ECO:0000313" key="9">
    <source>
        <dbReference type="EMBL" id="OGE81713.1"/>
    </source>
</evidence>
<evidence type="ECO:0000256" key="1">
    <source>
        <dbReference type="ARBA" id="ARBA00004651"/>
    </source>
</evidence>
<name>A0A1F5NVV6_9BACT</name>
<comment type="subcellular location">
    <subcellularLocation>
        <location evidence="1">Cell membrane</location>
        <topology evidence="1">Multi-pass membrane protein</topology>
    </subcellularLocation>
</comment>
<evidence type="ECO:0000313" key="10">
    <source>
        <dbReference type="Proteomes" id="UP000178892"/>
    </source>
</evidence>
<keyword evidence="4 6" id="KW-1133">Transmembrane helix</keyword>